<keyword evidence="4" id="KW-0238">DNA-binding</keyword>
<keyword evidence="5" id="KW-0804">Transcription</keyword>
<comment type="similarity">
    <text evidence="1">Belongs to the sigma-70 factor family. ECF subfamily.</text>
</comment>
<feature type="region of interest" description="Disordered" evidence="6">
    <location>
        <begin position="92"/>
        <end position="111"/>
    </location>
</feature>
<dbReference type="InterPro" id="IPR013324">
    <property type="entry name" value="RNA_pol_sigma_r3/r4-like"/>
</dbReference>
<dbReference type="InterPro" id="IPR013249">
    <property type="entry name" value="RNA_pol_sigma70_r4_t2"/>
</dbReference>
<keyword evidence="3" id="KW-0731">Sigma factor</keyword>
<dbReference type="PANTHER" id="PTHR43133:SF8">
    <property type="entry name" value="RNA POLYMERASE SIGMA FACTOR HI_1459-RELATED"/>
    <property type="match status" value="1"/>
</dbReference>
<dbReference type="Gene3D" id="1.10.1740.10">
    <property type="match status" value="1"/>
</dbReference>
<evidence type="ECO:0000256" key="6">
    <source>
        <dbReference type="SAM" id="MobiDB-lite"/>
    </source>
</evidence>
<dbReference type="SUPFAM" id="SSF88659">
    <property type="entry name" value="Sigma3 and sigma4 domains of RNA polymerase sigma factors"/>
    <property type="match status" value="1"/>
</dbReference>
<dbReference type="InterPro" id="IPR013325">
    <property type="entry name" value="RNA_pol_sigma_r2"/>
</dbReference>
<feature type="domain" description="RNA polymerase sigma-70 region 2" evidence="7">
    <location>
        <begin position="24"/>
        <end position="88"/>
    </location>
</feature>
<organism evidence="9 10">
    <name type="scientific">Aciditerrimonas ferrireducens</name>
    <dbReference type="NCBI Taxonomy" id="667306"/>
    <lineage>
        <taxon>Bacteria</taxon>
        <taxon>Bacillati</taxon>
        <taxon>Actinomycetota</taxon>
        <taxon>Acidimicrobiia</taxon>
        <taxon>Acidimicrobiales</taxon>
        <taxon>Acidimicrobiaceae</taxon>
        <taxon>Aciditerrimonas</taxon>
    </lineage>
</organism>
<dbReference type="Proteomes" id="UP001589788">
    <property type="component" value="Unassembled WGS sequence"/>
</dbReference>
<evidence type="ECO:0000256" key="3">
    <source>
        <dbReference type="ARBA" id="ARBA00023082"/>
    </source>
</evidence>
<dbReference type="SUPFAM" id="SSF88946">
    <property type="entry name" value="Sigma2 domain of RNA polymerase sigma factors"/>
    <property type="match status" value="1"/>
</dbReference>
<feature type="compositionally biased region" description="Basic and acidic residues" evidence="6">
    <location>
        <begin position="92"/>
        <end position="103"/>
    </location>
</feature>
<dbReference type="InterPro" id="IPR036388">
    <property type="entry name" value="WH-like_DNA-bd_sf"/>
</dbReference>
<name>A0ABV6BZR6_9ACTN</name>
<dbReference type="RefSeq" id="WP_377787627.1">
    <property type="nucleotide sequence ID" value="NZ_JBHLYQ010000009.1"/>
</dbReference>
<reference evidence="9 10" key="1">
    <citation type="submission" date="2024-09" db="EMBL/GenBank/DDBJ databases">
        <authorList>
            <person name="Sun Q."/>
            <person name="Mori K."/>
        </authorList>
    </citation>
    <scope>NUCLEOTIDE SEQUENCE [LARGE SCALE GENOMIC DNA]</scope>
    <source>
        <strain evidence="9 10">JCM 15389</strain>
    </source>
</reference>
<sequence length="193" mass="20856">MGDEGLEAALDAAREGDEAGVNALYQVFQPPLLRYLRWRSPGGAEDLAQETWLAVARGLPRFEGGVSEFRAWLFAIARRKLVDEQRAALRRPRSEPWPARDEPGTLVLDPGQDPGDLVAGELDAQRAVAALTEHLSEEVAEVVVLRVVAGLSVEQVAALTGRSPGAIRVLQHRALRKLARALGPTGSLEAQEA</sequence>
<dbReference type="Pfam" id="PF04542">
    <property type="entry name" value="Sigma70_r2"/>
    <property type="match status" value="1"/>
</dbReference>
<dbReference type="Pfam" id="PF08281">
    <property type="entry name" value="Sigma70_r4_2"/>
    <property type="match status" value="1"/>
</dbReference>
<dbReference type="PANTHER" id="PTHR43133">
    <property type="entry name" value="RNA POLYMERASE ECF-TYPE SIGMA FACTO"/>
    <property type="match status" value="1"/>
</dbReference>
<comment type="caution">
    <text evidence="9">The sequence shown here is derived from an EMBL/GenBank/DDBJ whole genome shotgun (WGS) entry which is preliminary data.</text>
</comment>
<dbReference type="NCBIfam" id="TIGR02937">
    <property type="entry name" value="sigma70-ECF"/>
    <property type="match status" value="1"/>
</dbReference>
<evidence type="ECO:0000256" key="2">
    <source>
        <dbReference type="ARBA" id="ARBA00023015"/>
    </source>
</evidence>
<dbReference type="InterPro" id="IPR039425">
    <property type="entry name" value="RNA_pol_sigma-70-like"/>
</dbReference>
<evidence type="ECO:0000259" key="7">
    <source>
        <dbReference type="Pfam" id="PF04542"/>
    </source>
</evidence>
<dbReference type="Gene3D" id="1.10.10.10">
    <property type="entry name" value="Winged helix-like DNA-binding domain superfamily/Winged helix DNA-binding domain"/>
    <property type="match status" value="1"/>
</dbReference>
<gene>
    <name evidence="9" type="ORF">ACFFRE_01975</name>
</gene>
<evidence type="ECO:0000313" key="9">
    <source>
        <dbReference type="EMBL" id="MFC0080925.1"/>
    </source>
</evidence>
<keyword evidence="10" id="KW-1185">Reference proteome</keyword>
<evidence type="ECO:0000313" key="10">
    <source>
        <dbReference type="Proteomes" id="UP001589788"/>
    </source>
</evidence>
<protein>
    <submittedName>
        <fullName evidence="9">RNA polymerase sigma factor</fullName>
    </submittedName>
</protein>
<accession>A0ABV6BZR6</accession>
<proteinExistence type="inferred from homology"/>
<dbReference type="InterPro" id="IPR007627">
    <property type="entry name" value="RNA_pol_sigma70_r2"/>
</dbReference>
<feature type="domain" description="RNA polymerase sigma factor 70 region 4 type 2" evidence="8">
    <location>
        <begin position="126"/>
        <end position="178"/>
    </location>
</feature>
<dbReference type="InterPro" id="IPR014284">
    <property type="entry name" value="RNA_pol_sigma-70_dom"/>
</dbReference>
<keyword evidence="2" id="KW-0805">Transcription regulation</keyword>
<evidence type="ECO:0000256" key="5">
    <source>
        <dbReference type="ARBA" id="ARBA00023163"/>
    </source>
</evidence>
<evidence type="ECO:0000256" key="4">
    <source>
        <dbReference type="ARBA" id="ARBA00023125"/>
    </source>
</evidence>
<evidence type="ECO:0000256" key="1">
    <source>
        <dbReference type="ARBA" id="ARBA00010641"/>
    </source>
</evidence>
<evidence type="ECO:0000259" key="8">
    <source>
        <dbReference type="Pfam" id="PF08281"/>
    </source>
</evidence>
<dbReference type="EMBL" id="JBHLYQ010000009">
    <property type="protein sequence ID" value="MFC0080925.1"/>
    <property type="molecule type" value="Genomic_DNA"/>
</dbReference>